<dbReference type="AlphaFoldDB" id="A0AAD6HTA6"/>
<keyword evidence="3" id="KW-1185">Reference proteome</keyword>
<dbReference type="PANTHER" id="PTHR37017">
    <property type="entry name" value="AB HYDROLASE-1 DOMAIN-CONTAINING PROTEIN-RELATED"/>
    <property type="match status" value="1"/>
</dbReference>
<dbReference type="Proteomes" id="UP001215712">
    <property type="component" value="Unassembled WGS sequence"/>
</dbReference>
<evidence type="ECO:0000259" key="1">
    <source>
        <dbReference type="Pfam" id="PF12697"/>
    </source>
</evidence>
<dbReference type="Gene3D" id="3.40.50.1820">
    <property type="entry name" value="alpha/beta hydrolase"/>
    <property type="match status" value="1"/>
</dbReference>
<dbReference type="GO" id="GO:0072330">
    <property type="term" value="P:monocarboxylic acid biosynthetic process"/>
    <property type="evidence" value="ECO:0007669"/>
    <property type="project" value="UniProtKB-ARBA"/>
</dbReference>
<dbReference type="InterPro" id="IPR052897">
    <property type="entry name" value="Sec-Metab_Biosynth_Hydrolase"/>
</dbReference>
<gene>
    <name evidence="2" type="ORF">N7493_003178</name>
</gene>
<dbReference type="Pfam" id="PF12697">
    <property type="entry name" value="Abhydrolase_6"/>
    <property type="match status" value="1"/>
</dbReference>
<dbReference type="InterPro" id="IPR000073">
    <property type="entry name" value="AB_hydrolase_1"/>
</dbReference>
<reference evidence="2" key="2">
    <citation type="submission" date="2023-01" db="EMBL/GenBank/DDBJ databases">
        <authorList>
            <person name="Petersen C."/>
        </authorList>
    </citation>
    <scope>NUCLEOTIDE SEQUENCE</scope>
    <source>
        <strain evidence="2">IBT 17514</strain>
    </source>
</reference>
<dbReference type="EMBL" id="JAQJAN010000003">
    <property type="protein sequence ID" value="KAJ5734392.1"/>
    <property type="molecule type" value="Genomic_DNA"/>
</dbReference>
<dbReference type="SUPFAM" id="SSF53474">
    <property type="entry name" value="alpha/beta-Hydrolases"/>
    <property type="match status" value="1"/>
</dbReference>
<evidence type="ECO:0000313" key="2">
    <source>
        <dbReference type="EMBL" id="KAJ5734392.1"/>
    </source>
</evidence>
<sequence length="252" mass="27688">MSDKPIIVFVPGAWHTADGFDQVRSLLTAQGYDSEAISTPSVGSADPDNGLHADIEYTKSVLKGLVDSGRQVVVVNHSYGGIVGAGAVEGLGYKQRVENGQTGGVIMVVWMGAFVAPKGLSLYNMLGNQWLPWMIPKDEEGYCYSSQEEVILYHDMTEAEQQKWISKLQPQTLKSFTEPAVYESWKDIPSMYIYCVEDQALPMVVQEGFVKTLNEPVKFHIDASHSPFLSKPDEVVKGLEIAVEAGQTAIEI</sequence>
<accession>A0AAD6HTA6</accession>
<dbReference type="PANTHER" id="PTHR37017:SF11">
    <property type="entry name" value="ESTERASE_LIPASE_THIOESTERASE DOMAIN-CONTAINING PROTEIN"/>
    <property type="match status" value="1"/>
</dbReference>
<reference evidence="2" key="1">
    <citation type="journal article" date="2023" name="IMA Fungus">
        <title>Comparative genomic study of the Penicillium genus elucidates a diverse pangenome and 15 lateral gene transfer events.</title>
        <authorList>
            <person name="Petersen C."/>
            <person name="Sorensen T."/>
            <person name="Nielsen M.R."/>
            <person name="Sondergaard T.E."/>
            <person name="Sorensen J.L."/>
            <person name="Fitzpatrick D.A."/>
            <person name="Frisvad J.C."/>
            <person name="Nielsen K.L."/>
        </authorList>
    </citation>
    <scope>NUCLEOTIDE SEQUENCE</scope>
    <source>
        <strain evidence="2">IBT 17514</strain>
    </source>
</reference>
<name>A0AAD6HTA6_9EURO</name>
<dbReference type="InterPro" id="IPR029058">
    <property type="entry name" value="AB_hydrolase_fold"/>
</dbReference>
<protein>
    <recommendedName>
        <fullName evidence="1">AB hydrolase-1 domain-containing protein</fullName>
    </recommendedName>
</protein>
<proteinExistence type="predicted"/>
<feature type="domain" description="AB hydrolase-1" evidence="1">
    <location>
        <begin position="7"/>
        <end position="236"/>
    </location>
</feature>
<organism evidence="2 3">
    <name type="scientific">Penicillium malachiteum</name>
    <dbReference type="NCBI Taxonomy" id="1324776"/>
    <lineage>
        <taxon>Eukaryota</taxon>
        <taxon>Fungi</taxon>
        <taxon>Dikarya</taxon>
        <taxon>Ascomycota</taxon>
        <taxon>Pezizomycotina</taxon>
        <taxon>Eurotiomycetes</taxon>
        <taxon>Eurotiomycetidae</taxon>
        <taxon>Eurotiales</taxon>
        <taxon>Aspergillaceae</taxon>
        <taxon>Penicillium</taxon>
    </lineage>
</organism>
<evidence type="ECO:0000313" key="3">
    <source>
        <dbReference type="Proteomes" id="UP001215712"/>
    </source>
</evidence>
<dbReference type="GO" id="GO:0017000">
    <property type="term" value="P:antibiotic biosynthetic process"/>
    <property type="evidence" value="ECO:0007669"/>
    <property type="project" value="UniProtKB-ARBA"/>
</dbReference>
<comment type="caution">
    <text evidence="2">The sequence shown here is derived from an EMBL/GenBank/DDBJ whole genome shotgun (WGS) entry which is preliminary data.</text>
</comment>